<dbReference type="PANTHER" id="PTHR37951">
    <property type="entry name" value="CYTOPLASMIC PROTEIN-RELATED"/>
    <property type="match status" value="1"/>
</dbReference>
<dbReference type="RefSeq" id="WP_099118862.1">
    <property type="nucleotide sequence ID" value="NZ_NJAK01000002.1"/>
</dbReference>
<name>A0A2D0K9L0_9GAMM</name>
<dbReference type="Pfam" id="PF06812">
    <property type="entry name" value="ImpA_N"/>
    <property type="match status" value="1"/>
</dbReference>
<accession>A0A2D0K9L0</accession>
<organism evidence="2 3">
    <name type="scientific">Xenorhabdus ishibashii</name>
    <dbReference type="NCBI Taxonomy" id="1034471"/>
    <lineage>
        <taxon>Bacteria</taxon>
        <taxon>Pseudomonadati</taxon>
        <taxon>Pseudomonadota</taxon>
        <taxon>Gammaproteobacteria</taxon>
        <taxon>Enterobacterales</taxon>
        <taxon>Morganellaceae</taxon>
        <taxon>Xenorhabdus</taxon>
    </lineage>
</organism>
<comment type="caution">
    <text evidence="2">The sequence shown here is derived from an EMBL/GenBank/DDBJ whole genome shotgun (WGS) entry which is preliminary data.</text>
</comment>
<protein>
    <recommendedName>
        <fullName evidence="1">ImpA N-terminal domain-containing protein</fullName>
    </recommendedName>
</protein>
<dbReference type="InterPro" id="IPR010657">
    <property type="entry name" value="ImpA_N"/>
</dbReference>
<dbReference type="NCBIfam" id="TIGR03363">
    <property type="entry name" value="VI_chp_8"/>
    <property type="match status" value="1"/>
</dbReference>
<dbReference type="AlphaFoldDB" id="A0A2D0K9L0"/>
<dbReference type="Proteomes" id="UP000222168">
    <property type="component" value="Unassembled WGS sequence"/>
</dbReference>
<gene>
    <name evidence="2" type="ORF">Xish_03289</name>
</gene>
<proteinExistence type="predicted"/>
<dbReference type="InterPro" id="IPR017740">
    <property type="entry name" value="TssA-like"/>
</dbReference>
<evidence type="ECO:0000259" key="1">
    <source>
        <dbReference type="Pfam" id="PF06812"/>
    </source>
</evidence>
<dbReference type="PANTHER" id="PTHR37951:SF1">
    <property type="entry name" value="TYPE VI SECRETION SYSTEM COMPONENT TSSA1"/>
    <property type="match status" value="1"/>
</dbReference>
<sequence length="360" mass="40998">MNIDALLTPISVEFPCGEDLEYDVEFLSLEQSLIEKPEQQFGEVLIPAEPPNWIEVEKKAIHLLSRSKDLRVIIALMQAWLNIRGICGYADGLSLLRQTLERYWEDVWPKLELNDEYDPLFRLNTLAIIEDGSPCTIKAQNSILLRSVSAQLSLQEICLLLNGTVTEIKGYTGGRTRLINELHQQPNSPEILAIITIHEQLTALVEIIRHHLSDNDIPELPQFLKQLDTIIGFFPMYKPGADISGHSGDTKTFGSELMQQNSATEQITSPTTIPESLEKQTFYHWQEIEISDRNDARILLEKAKIYFLQHEPSHPAPMMIDRILRLIDSDFINIIYDLVPEGLNQLESVFGRPNNLDGMD</sequence>
<dbReference type="EMBL" id="NJAK01000002">
    <property type="protein sequence ID" value="PHM60144.1"/>
    <property type="molecule type" value="Genomic_DNA"/>
</dbReference>
<reference evidence="2 3" key="1">
    <citation type="journal article" date="2017" name="Nat. Microbiol.">
        <title>Natural product diversity associated with the nematode symbionts Photorhabdus and Xenorhabdus.</title>
        <authorList>
            <person name="Tobias N.J."/>
            <person name="Wolff H."/>
            <person name="Djahanschiri B."/>
            <person name="Grundmann F."/>
            <person name="Kronenwerth M."/>
            <person name="Shi Y.M."/>
            <person name="Simonyi S."/>
            <person name="Grun P."/>
            <person name="Shapiro-Ilan D."/>
            <person name="Pidot S.J."/>
            <person name="Stinear T.P."/>
            <person name="Ebersberger I."/>
            <person name="Bode H.B."/>
        </authorList>
    </citation>
    <scope>NUCLEOTIDE SEQUENCE [LARGE SCALE GENOMIC DNA]</scope>
    <source>
        <strain evidence="2 3">DSM 22670</strain>
    </source>
</reference>
<evidence type="ECO:0000313" key="2">
    <source>
        <dbReference type="EMBL" id="PHM60144.1"/>
    </source>
</evidence>
<evidence type="ECO:0000313" key="3">
    <source>
        <dbReference type="Proteomes" id="UP000222168"/>
    </source>
</evidence>
<feature type="domain" description="ImpA N-terminal" evidence="1">
    <location>
        <begin position="7"/>
        <end position="130"/>
    </location>
</feature>
<dbReference type="OrthoDB" id="9771118at2"/>
<keyword evidence="3" id="KW-1185">Reference proteome</keyword>